<reference evidence="1" key="1">
    <citation type="submission" date="2019-04" db="EMBL/GenBank/DDBJ databases">
        <title>Microbes associate with the intestines of laboratory mice.</title>
        <authorList>
            <person name="Navarre W."/>
            <person name="Wong E."/>
            <person name="Huang K."/>
            <person name="Tropini C."/>
            <person name="Ng K."/>
            <person name="Yu B."/>
        </authorList>
    </citation>
    <scope>NUCLEOTIDE SEQUENCE</scope>
    <source>
        <strain evidence="1">NM01_1-7b</strain>
    </source>
</reference>
<accession>A0AC61RNY1</accession>
<dbReference type="Proteomes" id="UP000304953">
    <property type="component" value="Unassembled WGS sequence"/>
</dbReference>
<name>A0AC61RNY1_9FIRM</name>
<sequence>MEISSYPGYRMSSVKFWSVFISIWRWTKTAFLVKPLAEYFREMPDPRCARKHKHSHVEILLFIALGFLAEKTSLRRIVKWAKRNQEKLKKHLTLENGIPSLSTFSRIACGMDEELQSLAFTDWIGNILGTKGIHIVIDGKVLRAATEKIKDKKEPYILNAMDAATNLVLAQVPIPEKTNEMTAIPKLLEIPDITGSAVTINAIGATEAILRMIEEKSGYFVQQIKKNCPATYQEIQNIFGKLEKEKEAEPEQFAMENKGRYSEYSRCEKNRERVEHREVKCYTNDDAIGKIRKELPFICSIASSCQVRIPK</sequence>
<proteinExistence type="predicted"/>
<evidence type="ECO:0000313" key="1">
    <source>
        <dbReference type="EMBL" id="TGY89479.1"/>
    </source>
</evidence>
<organism evidence="1 2">
    <name type="scientific">Petralouisia muris</name>
    <dbReference type="NCBI Taxonomy" id="3032872"/>
    <lineage>
        <taxon>Bacteria</taxon>
        <taxon>Bacillati</taxon>
        <taxon>Bacillota</taxon>
        <taxon>Clostridia</taxon>
        <taxon>Lachnospirales</taxon>
        <taxon>Lachnospiraceae</taxon>
        <taxon>Petralouisia</taxon>
    </lineage>
</organism>
<keyword evidence="2" id="KW-1185">Reference proteome</keyword>
<protein>
    <submittedName>
        <fullName evidence="1">ISAs1 family transposase</fullName>
    </submittedName>
</protein>
<evidence type="ECO:0000313" key="2">
    <source>
        <dbReference type="Proteomes" id="UP000304953"/>
    </source>
</evidence>
<dbReference type="EMBL" id="SRYA01000088">
    <property type="protein sequence ID" value="TGY89479.1"/>
    <property type="molecule type" value="Genomic_DNA"/>
</dbReference>
<gene>
    <name evidence="1" type="ORF">E5329_24745</name>
</gene>
<comment type="caution">
    <text evidence="1">The sequence shown here is derived from an EMBL/GenBank/DDBJ whole genome shotgun (WGS) entry which is preliminary data.</text>
</comment>